<dbReference type="EMBL" id="BNJQ01000028">
    <property type="protein sequence ID" value="GHP10160.1"/>
    <property type="molecule type" value="Genomic_DNA"/>
</dbReference>
<name>A0A830HWJ4_9CHLO</name>
<comment type="caution">
    <text evidence="2">The sequence shown here is derived from an EMBL/GenBank/DDBJ whole genome shotgun (WGS) entry which is preliminary data.</text>
</comment>
<feature type="compositionally biased region" description="Low complexity" evidence="1">
    <location>
        <begin position="33"/>
        <end position="49"/>
    </location>
</feature>
<sequence>MPRRSRRNIEVPCELATPENITPVTPPPPPPSLSDASPNPHATSSLTTTTMTMKVKHTANEYERLRDERIAHNQKIMKNMLGATLKTIHKTTNNNFVAGCAPHPDISLVDGIEFVTPTKKHTHKRKNNVANAQTPPSRTSGRLRGVKAPDMFAPETPPQQTNEPEKQEETNTGSPASIRGTRHRSLDELVRRQRGEVVAPFTCRYSGVTVWRLGEIARGDFQHRYWSSAGCLYHHAYPIGYVATKREWDRTFVCTIAKGDFGPVFTVSELDASCASLGVDIAALSEQGKAGASSSKRKTLSFRVSFAGPSPTKPWTSHCIARRTGRRISGPLYYGFSDPITMLAIYALYNDDERKAALAGGRATTSEPSALERVTRELSETLPGVGENVAIAIARTSALGMKINGVDDMRKLALEDETRLTTFLTTNDEIPEATRRWPKWKGVHVPRLLSYLKGESSEEKTWKTGDPPRKKKTRTMRDVDL</sequence>
<dbReference type="Proteomes" id="UP000660262">
    <property type="component" value="Unassembled WGS sequence"/>
</dbReference>
<dbReference type="AlphaFoldDB" id="A0A830HWJ4"/>
<feature type="region of interest" description="Disordered" evidence="1">
    <location>
        <begin position="455"/>
        <end position="481"/>
    </location>
</feature>
<organism evidence="2 3">
    <name type="scientific">Pycnococcus provasolii</name>
    <dbReference type="NCBI Taxonomy" id="41880"/>
    <lineage>
        <taxon>Eukaryota</taxon>
        <taxon>Viridiplantae</taxon>
        <taxon>Chlorophyta</taxon>
        <taxon>Pseudoscourfieldiophyceae</taxon>
        <taxon>Pseudoscourfieldiales</taxon>
        <taxon>Pycnococcaceae</taxon>
        <taxon>Pycnococcus</taxon>
    </lineage>
</organism>
<protein>
    <submittedName>
        <fullName evidence="2">Uncharacterized protein</fullName>
    </submittedName>
</protein>
<evidence type="ECO:0000313" key="3">
    <source>
        <dbReference type="Proteomes" id="UP000660262"/>
    </source>
</evidence>
<dbReference type="Gene3D" id="3.30.160.360">
    <property type="match status" value="1"/>
</dbReference>
<evidence type="ECO:0000313" key="2">
    <source>
        <dbReference type="EMBL" id="GHP10160.1"/>
    </source>
</evidence>
<feature type="region of interest" description="Disordered" evidence="1">
    <location>
        <begin position="119"/>
        <end position="184"/>
    </location>
</feature>
<feature type="compositionally biased region" description="Polar residues" evidence="1">
    <location>
        <begin position="128"/>
        <end position="140"/>
    </location>
</feature>
<proteinExistence type="predicted"/>
<keyword evidence="3" id="KW-1185">Reference proteome</keyword>
<feature type="compositionally biased region" description="Basic and acidic residues" evidence="1">
    <location>
        <begin position="455"/>
        <end position="468"/>
    </location>
</feature>
<gene>
    <name evidence="2" type="ORF">PPROV_000889200</name>
</gene>
<dbReference type="OrthoDB" id="1928087at2759"/>
<accession>A0A830HWJ4</accession>
<feature type="region of interest" description="Disordered" evidence="1">
    <location>
        <begin position="1"/>
        <end position="49"/>
    </location>
</feature>
<reference evidence="2" key="1">
    <citation type="submission" date="2020-10" db="EMBL/GenBank/DDBJ databases">
        <title>Unveiling of a novel bifunctional photoreceptor, Dualchrome1, isolated from a cosmopolitan green alga.</title>
        <authorList>
            <person name="Suzuki S."/>
            <person name="Kawachi M."/>
        </authorList>
    </citation>
    <scope>NUCLEOTIDE SEQUENCE</scope>
    <source>
        <strain evidence="2">NIES 2893</strain>
    </source>
</reference>
<evidence type="ECO:0000256" key="1">
    <source>
        <dbReference type="SAM" id="MobiDB-lite"/>
    </source>
</evidence>